<dbReference type="Gene3D" id="1.10.1070.11">
    <property type="entry name" value="Phosphatidylinositol 3-/4-kinase, catalytic domain"/>
    <property type="match status" value="1"/>
</dbReference>
<dbReference type="InterPro" id="IPR018936">
    <property type="entry name" value="PI3/4_kinase_CS"/>
</dbReference>
<dbReference type="InParanoid" id="A0A078B558"/>
<dbReference type="PANTHER" id="PTHR10048:SF15">
    <property type="entry name" value="PHOSPHATIDYLINOSITOL 4-KINASE ALPHA"/>
    <property type="match status" value="1"/>
</dbReference>
<dbReference type="GO" id="GO:0046854">
    <property type="term" value="P:phosphatidylinositol phosphate biosynthetic process"/>
    <property type="evidence" value="ECO:0007669"/>
    <property type="project" value="InterPro"/>
</dbReference>
<comment type="similarity">
    <text evidence="1">Belongs to the PI3/PI4-kinase family. Type III PI4K subfamily.</text>
</comment>
<name>A0A078B558_STYLE</name>
<feature type="region of interest" description="Disordered" evidence="5">
    <location>
        <begin position="2024"/>
        <end position="2043"/>
    </location>
</feature>
<dbReference type="EMBL" id="CCKQ01016494">
    <property type="protein sequence ID" value="CDW88372.1"/>
    <property type="molecule type" value="Genomic_DNA"/>
</dbReference>
<sequence length="2553" mass="296781">MLSIRKRPQIEQSGIGSQNQFQYQNDPSKQFFDILIQLDRHEPYLAERIVTVFEQNFDLRPDEECSPVMKEEVNDQFVSDESYFKNQRDGSPNRQKGNSPLKQSEITSSKIGFQSMIDSTKISKNTNITPRNQQMIESLLKYLQTAKTIADISLLDLLMKIYFNLQRFKFQGFPDNEGARINFHLMFYNAIEKILDNKHLPIRFNAQLCQSFGIYELVIQCLGDKLDKNQILQNMLGLIKYLSQRQIESVIVKIREKYKNNLKEGLKKDKNRKFVLRLFRNLLMGSNNNAIQYLQSNEFLEMQQTCIRYINKYLSKSNNQQAVLLQNNGNQIDSRQSKKLYLFKHIEPYLGLLFTILTSKQSLDTHLLTEFVIYFFKTSLDRPINSLLLTADDIKLAMSMLFKSLQDNGLLNREKIIILEILEGLTLFSLVFQRQNQGLIDFITHQSQSQRSMLSDQSTSLSANGLLGHNHNTNALNQMNQHLEQLNLSQHFEFGVLQLIRLESSNDNFQETSGSLKYLNQLIKFIQSMRKNDETTARAVIFIFEIVDILSQNYSVNEQIKSHTQILVHKLVKSFDFIVKEELTTFTLSEFSKILKRNNYQNLMSGILEIMTNFYLNHDPKTSYQIFSTIVGVLTHNWHEFQLQQDKQEFSKILKCLSEITTNLSSSKIIQNQQEKLYQQFIQMWLVIAGYINLNKLDKEFGQDELKKLALATPYLQYQSEFSLQIRLGTNKDILENFITHIVSPQPKQAVVQQKDKKKINKNQQMAIEIIDDDEENEGDQDELSFGERVFLALYAYISELKMCSIAHRDIDKYQSQSTRNLEPLHNNFIESLLLIFVNEKIDQELFIFKLEKLSYSLFELYLTNDQDQKQDSICLVQLKVFLIYLASLRFSTPLWMLQVRHFIPPNDPIAALNTENYTIYDSLSHPLRLISSCEQILSPTETEKKNVILVDLQNLFLDMFIYSSIISFDRLNQNFENYKLIYHQENQNLHNLRKQAIQKPWQFIKTIEDIKRQSNGLLSNNNGIGSQSIMSGIFNIAKKHQSCQPFQGQEQHLNSNMSTASKKQFYQGEVQQRLKNIQLLKGDNREIGKSSVASSTIYNSLSNHLQLYREIELKLLKLIMKLDIYYQVQNLLKHHTKEQVLSILRRQNEHINKILLEQREKQNAARQNLNISSNLQLNKLGILPQMSIEQDNCFVNIYRSNMFSHQLKLAKSLSSAISYGMNTQSKLDPGYNSQIPLIIKDNQKVNQNLQKLVHHVNRKRYLSKITQKFNHQMKKNKGQIGSIGQQILALVTQLPAAVLCKETINSFISQVLSHINQSGNPILYQTLSQQMLLGFQYSISKIQKQTTMYQEDLYIKSFELKNTMKLSIMGVSKQVTQSKHLESIIGKYGYINAITSKSLLSQFSHDQFLKIKLQTNWMQENSGKHILKYLNSYLDQFINDLPIMITKSNNNLNSLASVVNKMIGDRGEVKWFRKLNQEKDFIKVGLKLIKLGLLLIDFTKSKPSQSKDSSIKSQGQGIITNDFQQKVYNFSLNFMQVSYLETVKNTMLDLKEELSLIEDVKYLLEQDQQPLNVDNTPDSLCLNILHAKDKSTHSVVMNSDQNLQLQKVFTRHNLTPLSIQRSSLSFRHHKTTQIVIKKALQHQEYEHIVKNKQNDHKMYNSLAVHLLLQLKYTLMGWNYNEKMLGIRLQPTIDQAFLQEKAYSLVRYMPKLMTKIFFKIGTSARLQDLIRPHLQDDIIKRPYLYMWSTDALQIYLEHHQNQKRLKDARSKSSMWRCWDIVKMLKYIGFKYNSEYMLNQIALKPLEFVESKIILLYLSQIFQSLRNDQHQQIQRFLIKKSREYASVAHNVLWFCKVESQLDKSKGRKVALPLRENLPEVAELLEKNVAKIMTKVQKQFFDIETEFFERVTSISGLLNPKQSKDEKKSIIRERLQEYNKNIPESVYLPTNSTCRVVGIIPASGAPMQSAARVPILVSFEVEDYPGPDNDPILKQGSSISDASTQFSESQLNLKQSLFPVLSLHSSRKKNTVNTHKKRQQLNEVKKSALMKHESIILDEQSANDQLQEIYMDNDNESESDDEDPNTSPKNSSNTLQSNLMSNKNISGQPSGVKNKLSMYTFVPNKNQDKFNQATYSQHQSLQSLQSVTQRASHNANEDQFKSDQKSKSASKPSREELKFREEEKLADKGEIEEINQSFGGQQINYHTFDRNADTIYSGMNKKSTYMPIVDLDQRSSHSHHQSIDFMRSYEQKFIKSSLKRKRSFQSKSPKQMISSKVNKQELNHKNKSVKIVSCIFKVNDDLRQDILALQIIKLFQKIFRKHGLDLFVAPYKCISNRTGEDRTLGGIVECVPSSNSRDQLGKAFEIDLYQYFLKKYGAESSTEFKVARLNFIKSLSAYSVVSYILQIKDRHNGNILMDDWGHIIHIDFGFIFDWSPGKDMGFESANFKLTKEFIDILGGNQKAEAYQLFVTKTIQAFLAVREHAREFKTLVTLMIYSGFPCFKEHSLQKLEDRFRLDLNTLEAANYMRGIIQNAHDKWTTNFYDKIQYLQNKIVF</sequence>
<evidence type="ECO:0000313" key="8">
    <source>
        <dbReference type="EMBL" id="CDW88372.1"/>
    </source>
</evidence>
<proteinExistence type="inferred from homology"/>
<feature type="region of interest" description="Disordered" evidence="5">
    <location>
        <begin position="2132"/>
        <end position="2179"/>
    </location>
</feature>
<dbReference type="SUPFAM" id="SSF56112">
    <property type="entry name" value="Protein kinase-like (PK-like)"/>
    <property type="match status" value="1"/>
</dbReference>
<protein>
    <recommendedName>
        <fullName evidence="2">1-phosphatidylinositol 4-kinase</fullName>
        <ecNumber evidence="2">2.7.1.67</ecNumber>
    </recommendedName>
</protein>
<feature type="compositionally biased region" description="Basic and acidic residues" evidence="5">
    <location>
        <begin position="2153"/>
        <end position="2179"/>
    </location>
</feature>
<dbReference type="EC" id="2.7.1.67" evidence="2"/>
<dbReference type="SMART" id="SM00146">
    <property type="entry name" value="PI3Kc"/>
    <property type="match status" value="1"/>
</dbReference>
<accession>A0A078B558</accession>
<gene>
    <name evidence="8" type="primary">Contig16860.g17965</name>
    <name evidence="8" type="ORF">STYLEM_17493</name>
</gene>
<feature type="compositionally biased region" description="Polar residues" evidence="5">
    <location>
        <begin position="2083"/>
        <end position="2109"/>
    </location>
</feature>
<dbReference type="GO" id="GO:0005737">
    <property type="term" value="C:cytoplasm"/>
    <property type="evidence" value="ECO:0007669"/>
    <property type="project" value="TreeGrafter"/>
</dbReference>
<organism evidence="8 9">
    <name type="scientific">Stylonychia lemnae</name>
    <name type="common">Ciliate</name>
    <dbReference type="NCBI Taxonomy" id="5949"/>
    <lineage>
        <taxon>Eukaryota</taxon>
        <taxon>Sar</taxon>
        <taxon>Alveolata</taxon>
        <taxon>Ciliophora</taxon>
        <taxon>Intramacronucleata</taxon>
        <taxon>Spirotrichea</taxon>
        <taxon>Stichotrichia</taxon>
        <taxon>Sporadotrichida</taxon>
        <taxon>Oxytrichidae</taxon>
        <taxon>Stylonychinae</taxon>
        <taxon>Stylonychia</taxon>
    </lineage>
</organism>
<dbReference type="GO" id="GO:0048015">
    <property type="term" value="P:phosphatidylinositol-mediated signaling"/>
    <property type="evidence" value="ECO:0007669"/>
    <property type="project" value="TreeGrafter"/>
</dbReference>
<dbReference type="PROSITE" id="PS50290">
    <property type="entry name" value="PI3_4_KINASE_3"/>
    <property type="match status" value="1"/>
</dbReference>
<dbReference type="InterPro" id="IPR011009">
    <property type="entry name" value="Kinase-like_dom_sf"/>
</dbReference>
<evidence type="ECO:0000256" key="2">
    <source>
        <dbReference type="ARBA" id="ARBA00012169"/>
    </source>
</evidence>
<feature type="compositionally biased region" description="Acidic residues" evidence="5">
    <location>
        <begin position="2072"/>
        <end position="2082"/>
    </location>
</feature>
<feature type="region of interest" description="Disordered" evidence="5">
    <location>
        <begin position="83"/>
        <end position="104"/>
    </location>
</feature>
<dbReference type="Pfam" id="PF00454">
    <property type="entry name" value="PI3_PI4_kinase"/>
    <property type="match status" value="1"/>
</dbReference>
<dbReference type="FunFam" id="1.10.1070.11:FF:000012">
    <property type="entry name" value="Phosphatidylinositol 4-kinase alpha 1"/>
    <property type="match status" value="1"/>
</dbReference>
<evidence type="ECO:0000259" key="7">
    <source>
        <dbReference type="PROSITE" id="PS51545"/>
    </source>
</evidence>
<dbReference type="Gene3D" id="3.30.1010.10">
    <property type="entry name" value="Phosphatidylinositol 3-kinase Catalytic Subunit, Chain A, domain 4"/>
    <property type="match status" value="2"/>
</dbReference>
<evidence type="ECO:0000256" key="4">
    <source>
        <dbReference type="ARBA" id="ARBA00022777"/>
    </source>
</evidence>
<evidence type="ECO:0000259" key="6">
    <source>
        <dbReference type="PROSITE" id="PS50290"/>
    </source>
</evidence>
<keyword evidence="4 8" id="KW-0418">Kinase</keyword>
<feature type="compositionally biased region" description="Polar residues" evidence="5">
    <location>
        <begin position="89"/>
        <end position="104"/>
    </location>
</feature>
<dbReference type="SUPFAM" id="SSF48371">
    <property type="entry name" value="ARM repeat"/>
    <property type="match status" value="1"/>
</dbReference>
<feature type="domain" description="PIK helical" evidence="7">
    <location>
        <begin position="1698"/>
        <end position="1878"/>
    </location>
</feature>
<evidence type="ECO:0000256" key="3">
    <source>
        <dbReference type="ARBA" id="ARBA00022679"/>
    </source>
</evidence>
<keyword evidence="9" id="KW-1185">Reference proteome</keyword>
<dbReference type="InterPro" id="IPR042236">
    <property type="entry name" value="PI3K_accessory_sf"/>
</dbReference>
<dbReference type="PANTHER" id="PTHR10048">
    <property type="entry name" value="PHOSPHATIDYLINOSITOL KINASE"/>
    <property type="match status" value="1"/>
</dbReference>
<evidence type="ECO:0000256" key="1">
    <source>
        <dbReference type="ARBA" id="ARBA00006209"/>
    </source>
</evidence>
<feature type="region of interest" description="Disordered" evidence="5">
    <location>
        <begin position="1"/>
        <end position="22"/>
    </location>
</feature>
<dbReference type="InterPro" id="IPR000403">
    <property type="entry name" value="PI3/4_kinase_cat_dom"/>
</dbReference>
<feature type="compositionally biased region" description="Low complexity" evidence="5">
    <location>
        <begin position="2134"/>
        <end position="2144"/>
    </location>
</feature>
<dbReference type="OrthoDB" id="290439at2759"/>
<feature type="region of interest" description="Disordered" evidence="5">
    <location>
        <begin position="2072"/>
        <end position="2109"/>
    </location>
</feature>
<dbReference type="CDD" id="cd05167">
    <property type="entry name" value="PI4Kc_III_alpha"/>
    <property type="match status" value="1"/>
</dbReference>
<dbReference type="Proteomes" id="UP000039865">
    <property type="component" value="Unassembled WGS sequence"/>
</dbReference>
<feature type="compositionally biased region" description="Basic residues" evidence="5">
    <location>
        <begin position="2024"/>
        <end position="2037"/>
    </location>
</feature>
<dbReference type="Gene3D" id="1.25.40.70">
    <property type="entry name" value="Phosphatidylinositol 3-kinase, accessory domain (PIK)"/>
    <property type="match status" value="1"/>
</dbReference>
<feature type="domain" description="PI3K/PI4K catalytic" evidence="6">
    <location>
        <begin position="2266"/>
        <end position="2537"/>
    </location>
</feature>
<dbReference type="InterPro" id="IPR015433">
    <property type="entry name" value="PI3/4_kinase"/>
</dbReference>
<reference evidence="8 9" key="1">
    <citation type="submission" date="2014-06" db="EMBL/GenBank/DDBJ databases">
        <authorList>
            <person name="Swart Estienne"/>
        </authorList>
    </citation>
    <scope>NUCLEOTIDE SEQUENCE [LARGE SCALE GENOMIC DNA]</scope>
    <source>
        <strain evidence="8 9">130c</strain>
    </source>
</reference>
<evidence type="ECO:0000256" key="5">
    <source>
        <dbReference type="SAM" id="MobiDB-lite"/>
    </source>
</evidence>
<keyword evidence="3" id="KW-0808">Transferase</keyword>
<dbReference type="InterPro" id="IPR001263">
    <property type="entry name" value="PI3K_accessory_dom"/>
</dbReference>
<evidence type="ECO:0000313" key="9">
    <source>
        <dbReference type="Proteomes" id="UP000039865"/>
    </source>
</evidence>
<dbReference type="InterPro" id="IPR016024">
    <property type="entry name" value="ARM-type_fold"/>
</dbReference>
<dbReference type="PROSITE" id="PS00915">
    <property type="entry name" value="PI3_4_KINASE_1"/>
    <property type="match status" value="1"/>
</dbReference>
<dbReference type="GO" id="GO:0004430">
    <property type="term" value="F:1-phosphatidylinositol 4-kinase activity"/>
    <property type="evidence" value="ECO:0007669"/>
    <property type="project" value="UniProtKB-EC"/>
</dbReference>
<dbReference type="GO" id="GO:0005886">
    <property type="term" value="C:plasma membrane"/>
    <property type="evidence" value="ECO:0007669"/>
    <property type="project" value="TreeGrafter"/>
</dbReference>
<dbReference type="InterPro" id="IPR036940">
    <property type="entry name" value="PI3/4_kinase_cat_sf"/>
</dbReference>
<feature type="compositionally biased region" description="Polar residues" evidence="5">
    <location>
        <begin position="10"/>
        <end position="22"/>
    </location>
</feature>
<dbReference type="PROSITE" id="PS51545">
    <property type="entry name" value="PIK_HELICAL"/>
    <property type="match status" value="1"/>
</dbReference>